<comment type="caution">
    <text evidence="2">The sequence shown here is derived from an EMBL/GenBank/DDBJ whole genome shotgun (WGS) entry which is preliminary data.</text>
</comment>
<keyword evidence="3" id="KW-1185">Reference proteome</keyword>
<dbReference type="Pfam" id="PF02481">
    <property type="entry name" value="DNA_processg_A"/>
    <property type="match status" value="1"/>
</dbReference>
<dbReference type="Gene3D" id="3.40.50.450">
    <property type="match status" value="1"/>
</dbReference>
<gene>
    <name evidence="2" type="ORF">KDD93_06920</name>
</gene>
<protein>
    <submittedName>
        <fullName evidence="2">DNA-processing protein DprA</fullName>
    </submittedName>
</protein>
<proteinExistence type="predicted"/>
<dbReference type="InterPro" id="IPR057666">
    <property type="entry name" value="DrpA_SLOG"/>
</dbReference>
<feature type="domain" description="Smf/DprA SLOG" evidence="1">
    <location>
        <begin position="1"/>
        <end position="71"/>
    </location>
</feature>
<organism evidence="2 3">
    <name type="scientific">Campylobacter anatolicus</name>
    <dbReference type="NCBI Taxonomy" id="2829105"/>
    <lineage>
        <taxon>Bacteria</taxon>
        <taxon>Pseudomonadati</taxon>
        <taxon>Campylobacterota</taxon>
        <taxon>Epsilonproteobacteria</taxon>
        <taxon>Campylobacterales</taxon>
        <taxon>Campylobacteraceae</taxon>
        <taxon>Campylobacter</taxon>
    </lineage>
</organism>
<reference evidence="2 3" key="1">
    <citation type="submission" date="2021-04" db="EMBL/GenBank/DDBJ databases">
        <title>Molecular and phenotypic characterization and identification of bacterial isolates recovered from the Anatolian ground squirrels (Spermophilus xanthoprymnus) and which have the potential to form a new species in the Campylobacter genus.</title>
        <authorList>
            <person name="Aydin F."/>
            <person name="Abay S."/>
            <person name="Kayman T."/>
            <person name="Karakaya E."/>
            <person name="Mustak H.K."/>
            <person name="Mustak I.B."/>
            <person name="Bilgin N."/>
            <person name="Duzler A."/>
            <person name="Sahin O."/>
            <person name="Guran O."/>
            <person name="Saticioglu I.B."/>
        </authorList>
    </citation>
    <scope>NUCLEOTIDE SEQUENCE [LARGE SCALE GENOMIC DNA]</scope>
    <source>
        <strain evidence="3">faydin-G24</strain>
    </source>
</reference>
<dbReference type="Proteomes" id="UP000682951">
    <property type="component" value="Unassembled WGS sequence"/>
</dbReference>
<sequence length="116" mass="13565">MAKHLKNIIPKENNELAKDIVLNGGLLISEYYQDARSKQEQIARFIKRDRLQAMFSDMVVLSASYSKEDTLMNKKLDSGSRHAMQKAKEYEIKRAVMYDRNLSYTQEFNLNTEIIE</sequence>
<evidence type="ECO:0000313" key="2">
    <source>
        <dbReference type="EMBL" id="MBR8464292.1"/>
    </source>
</evidence>
<evidence type="ECO:0000313" key="3">
    <source>
        <dbReference type="Proteomes" id="UP000682951"/>
    </source>
</evidence>
<accession>A0ABS5HKR6</accession>
<evidence type="ECO:0000259" key="1">
    <source>
        <dbReference type="Pfam" id="PF02481"/>
    </source>
</evidence>
<dbReference type="EMBL" id="JAGSSW010000007">
    <property type="protein sequence ID" value="MBR8464292.1"/>
    <property type="molecule type" value="Genomic_DNA"/>
</dbReference>
<name>A0ABS5HKR6_9BACT</name>